<evidence type="ECO:0000256" key="4">
    <source>
        <dbReference type="ARBA" id="ARBA00022679"/>
    </source>
</evidence>
<keyword evidence="4 7" id="KW-0808">Transferase</keyword>
<dbReference type="GO" id="GO:0030170">
    <property type="term" value="F:pyridoxal phosphate binding"/>
    <property type="evidence" value="ECO:0007669"/>
    <property type="project" value="InterPro"/>
</dbReference>
<accession>A0A2U3PUR5</accession>
<dbReference type="PANTHER" id="PTHR43552:SF2">
    <property type="entry name" value="DIAMINOBUTYRATE--2-OXOGLUTARATE TRANSAMINASE"/>
    <property type="match status" value="1"/>
</dbReference>
<name>A0A2U3PUR5_9BRAD</name>
<dbReference type="CDD" id="cd00610">
    <property type="entry name" value="OAT_like"/>
    <property type="match status" value="1"/>
</dbReference>
<dbReference type="InterPro" id="IPR005814">
    <property type="entry name" value="Aminotrans_3"/>
</dbReference>
<reference evidence="7 8" key="1">
    <citation type="submission" date="2018-03" db="EMBL/GenBank/DDBJ databases">
        <authorList>
            <person name="Gully D."/>
        </authorList>
    </citation>
    <scope>NUCLEOTIDE SEQUENCE [LARGE SCALE GENOMIC DNA]</scope>
    <source>
        <strain evidence="7">ORS3257</strain>
    </source>
</reference>
<dbReference type="Gene3D" id="3.40.640.10">
    <property type="entry name" value="Type I PLP-dependent aspartate aminotransferase-like (Major domain)"/>
    <property type="match status" value="1"/>
</dbReference>
<evidence type="ECO:0000256" key="1">
    <source>
        <dbReference type="ARBA" id="ARBA00001933"/>
    </source>
</evidence>
<evidence type="ECO:0000256" key="6">
    <source>
        <dbReference type="RuleBase" id="RU003560"/>
    </source>
</evidence>
<evidence type="ECO:0000256" key="3">
    <source>
        <dbReference type="ARBA" id="ARBA00022576"/>
    </source>
</evidence>
<organism evidence="7 8">
    <name type="scientific">Bradyrhizobium vignae</name>
    <dbReference type="NCBI Taxonomy" id="1549949"/>
    <lineage>
        <taxon>Bacteria</taxon>
        <taxon>Pseudomonadati</taxon>
        <taxon>Pseudomonadota</taxon>
        <taxon>Alphaproteobacteria</taxon>
        <taxon>Hyphomicrobiales</taxon>
        <taxon>Nitrobacteraceae</taxon>
        <taxon>Bradyrhizobium</taxon>
    </lineage>
</organism>
<dbReference type="EC" id="2.6.1.-" evidence="7"/>
<evidence type="ECO:0000313" key="7">
    <source>
        <dbReference type="EMBL" id="SPP92874.1"/>
    </source>
</evidence>
<keyword evidence="3 7" id="KW-0032">Aminotransferase</keyword>
<dbReference type="InterPro" id="IPR004637">
    <property type="entry name" value="Dat"/>
</dbReference>
<dbReference type="NCBIfam" id="NF006733">
    <property type="entry name" value="PRK09264.1"/>
    <property type="match status" value="1"/>
</dbReference>
<evidence type="ECO:0000256" key="5">
    <source>
        <dbReference type="ARBA" id="ARBA00022898"/>
    </source>
</evidence>
<dbReference type="EMBL" id="LS398110">
    <property type="protein sequence ID" value="SPP92874.1"/>
    <property type="molecule type" value="Genomic_DNA"/>
</dbReference>
<evidence type="ECO:0000256" key="2">
    <source>
        <dbReference type="ARBA" id="ARBA00008954"/>
    </source>
</evidence>
<comment type="cofactor">
    <cofactor evidence="1">
        <name>pyridoxal 5'-phosphate</name>
        <dbReference type="ChEBI" id="CHEBI:597326"/>
    </cofactor>
</comment>
<dbReference type="RefSeq" id="WP_122401404.1">
    <property type="nucleotide sequence ID" value="NZ_LS398110.1"/>
</dbReference>
<dbReference type="PANTHER" id="PTHR43552">
    <property type="entry name" value="DIAMINOBUTYRATE--2-OXOGLUTARATE AMINOTRANSFERASE"/>
    <property type="match status" value="1"/>
</dbReference>
<dbReference type="InterPro" id="IPR049704">
    <property type="entry name" value="Aminotrans_3_PPA_site"/>
</dbReference>
<dbReference type="SUPFAM" id="SSF53383">
    <property type="entry name" value="PLP-dependent transferases"/>
    <property type="match status" value="1"/>
</dbReference>
<protein>
    <submittedName>
        <fullName evidence="7">Uncharacterized aminotransferase y4qG</fullName>
        <ecNumber evidence="7">2.6.1.-</ecNumber>
    </submittedName>
</protein>
<dbReference type="InterPro" id="IPR015422">
    <property type="entry name" value="PyrdxlP-dep_Trfase_small"/>
</dbReference>
<comment type="similarity">
    <text evidence="2 6">Belongs to the class-III pyridoxal-phosphate-dependent aminotransferase family.</text>
</comment>
<dbReference type="Gene3D" id="3.90.1150.10">
    <property type="entry name" value="Aspartate Aminotransferase, domain 1"/>
    <property type="match status" value="1"/>
</dbReference>
<sequence>MDLSAFTDIESEVRYYCRRLPNLLASAKGAIIRDVDGNEFIDFLSACGALNYGHNHPALKMAAMEYLASDGIVAGLDFHTSAKLAFIEGFRDFILRPRGLDYKLQFPGPTGTNCVEAAVKLARKVTGRSSVVAFTNAFHGMSAGALALTGSRKARQATSAVLHGAVRVPFDGYKGAGSGDLERLVAMANDPSGGIDPIAAIIIETVQGEGGLNVASDDWLRMLHQAAKALGALLIVDDIQAGCGRTGTFFSFERAGLVPDVVCMAKSISGLGLPMSLLLMKPEHDVWEAGEHNGTFRGNSLAFVTGKAALELWRNGELAEVPRHGHVLSSWTAEMARRYGESLRPKGLGMMQGIEFAAPHFAGAVAEAAVRRGVVVECCGPHDEVLKLMPPLNIGSETLEDGLGRIAEAIREVIPSSVSFSKRYESHPDAHYHGGNAVVGPELAHAVA</sequence>
<dbReference type="PROSITE" id="PS00600">
    <property type="entry name" value="AA_TRANSFER_CLASS_3"/>
    <property type="match status" value="1"/>
</dbReference>
<dbReference type="GO" id="GO:0008483">
    <property type="term" value="F:transaminase activity"/>
    <property type="evidence" value="ECO:0007669"/>
    <property type="project" value="UniProtKB-KW"/>
</dbReference>
<gene>
    <name evidence="7" type="ORF">BRAD3257_1757</name>
</gene>
<keyword evidence="5 6" id="KW-0663">Pyridoxal phosphate</keyword>
<dbReference type="Pfam" id="PF00202">
    <property type="entry name" value="Aminotran_3"/>
    <property type="match status" value="1"/>
</dbReference>
<dbReference type="AlphaFoldDB" id="A0A2U3PUR5"/>
<dbReference type="InterPro" id="IPR015424">
    <property type="entry name" value="PyrdxlP-dep_Trfase"/>
</dbReference>
<dbReference type="InterPro" id="IPR015421">
    <property type="entry name" value="PyrdxlP-dep_Trfase_major"/>
</dbReference>
<dbReference type="NCBIfam" id="TIGR00709">
    <property type="entry name" value="dat"/>
    <property type="match status" value="1"/>
</dbReference>
<dbReference type="PIRSF" id="PIRSF000521">
    <property type="entry name" value="Transaminase_4ab_Lys_Orn"/>
    <property type="match status" value="1"/>
</dbReference>
<proteinExistence type="inferred from homology"/>
<evidence type="ECO:0000313" key="8">
    <source>
        <dbReference type="Proteomes" id="UP000246085"/>
    </source>
</evidence>
<dbReference type="Proteomes" id="UP000246085">
    <property type="component" value="Chromosome BRAD3257"/>
</dbReference>
<dbReference type="KEGG" id="bvz:BRAD3257_1757"/>